<keyword evidence="2" id="KW-1133">Transmembrane helix</keyword>
<feature type="chain" id="PRO_5046143840" description="ASST-domain-containing protein" evidence="3">
    <location>
        <begin position="17"/>
        <end position="651"/>
    </location>
</feature>
<proteinExistence type="predicted"/>
<dbReference type="InterPro" id="IPR053143">
    <property type="entry name" value="Arylsulfate_ST"/>
</dbReference>
<evidence type="ECO:0000256" key="1">
    <source>
        <dbReference type="SAM" id="MobiDB-lite"/>
    </source>
</evidence>
<evidence type="ECO:0000256" key="3">
    <source>
        <dbReference type="SAM" id="SignalP"/>
    </source>
</evidence>
<keyword evidence="5" id="KW-1185">Reference proteome</keyword>
<evidence type="ECO:0008006" key="6">
    <source>
        <dbReference type="Google" id="ProtNLM"/>
    </source>
</evidence>
<keyword evidence="2" id="KW-0812">Transmembrane</keyword>
<dbReference type="PANTHER" id="PTHR35340:SF5">
    <property type="entry name" value="ASST-DOMAIN-CONTAINING PROTEIN"/>
    <property type="match status" value="1"/>
</dbReference>
<name>A0ABR0EZA3_ZASCE</name>
<feature type="compositionally biased region" description="Polar residues" evidence="1">
    <location>
        <begin position="637"/>
        <end position="651"/>
    </location>
</feature>
<dbReference type="Pfam" id="PF14269">
    <property type="entry name" value="Arylsulfotran_2"/>
    <property type="match status" value="1"/>
</dbReference>
<dbReference type="EMBL" id="JAXOVC010000002">
    <property type="protein sequence ID" value="KAK4506138.1"/>
    <property type="molecule type" value="Genomic_DNA"/>
</dbReference>
<dbReference type="InterPro" id="IPR039535">
    <property type="entry name" value="ASST-like"/>
</dbReference>
<keyword evidence="2" id="KW-0472">Membrane</keyword>
<evidence type="ECO:0000313" key="4">
    <source>
        <dbReference type="EMBL" id="KAK4506138.1"/>
    </source>
</evidence>
<feature type="region of interest" description="Disordered" evidence="1">
    <location>
        <begin position="620"/>
        <end position="651"/>
    </location>
</feature>
<keyword evidence="3" id="KW-0732">Signal</keyword>
<feature type="compositionally biased region" description="Basic and acidic residues" evidence="1">
    <location>
        <begin position="620"/>
        <end position="636"/>
    </location>
</feature>
<dbReference type="Proteomes" id="UP001305779">
    <property type="component" value="Unassembled WGS sequence"/>
</dbReference>
<evidence type="ECO:0000256" key="2">
    <source>
        <dbReference type="SAM" id="Phobius"/>
    </source>
</evidence>
<protein>
    <recommendedName>
        <fullName evidence="6">ASST-domain-containing protein</fullName>
    </recommendedName>
</protein>
<reference evidence="4 5" key="1">
    <citation type="journal article" date="2023" name="G3 (Bethesda)">
        <title>A chromosome-level genome assembly of Zasmidium syzygii isolated from banana leaves.</title>
        <authorList>
            <person name="van Westerhoven A.C."/>
            <person name="Mehrabi R."/>
            <person name="Talebi R."/>
            <person name="Steentjes M.B.F."/>
            <person name="Corcolon B."/>
            <person name="Chong P.A."/>
            <person name="Kema G.H.J."/>
            <person name="Seidl M.F."/>
        </authorList>
    </citation>
    <scope>NUCLEOTIDE SEQUENCE [LARGE SCALE GENOMIC DNA]</scope>
    <source>
        <strain evidence="4 5">P124</strain>
    </source>
</reference>
<dbReference type="PANTHER" id="PTHR35340">
    <property type="entry name" value="PQQ ENZYME REPEAT PROTEIN-RELATED"/>
    <property type="match status" value="1"/>
</dbReference>
<evidence type="ECO:0000313" key="5">
    <source>
        <dbReference type="Proteomes" id="UP001305779"/>
    </source>
</evidence>
<gene>
    <name evidence="4" type="ORF">PRZ48_004103</name>
</gene>
<feature type="transmembrane region" description="Helical" evidence="2">
    <location>
        <begin position="554"/>
        <end position="582"/>
    </location>
</feature>
<comment type="caution">
    <text evidence="4">The sequence shown here is derived from an EMBL/GenBank/DDBJ whole genome shotgun (WGS) entry which is preliminary data.</text>
</comment>
<organism evidence="4 5">
    <name type="scientific">Zasmidium cellare</name>
    <name type="common">Wine cellar mold</name>
    <name type="synonym">Racodium cellare</name>
    <dbReference type="NCBI Taxonomy" id="395010"/>
    <lineage>
        <taxon>Eukaryota</taxon>
        <taxon>Fungi</taxon>
        <taxon>Dikarya</taxon>
        <taxon>Ascomycota</taxon>
        <taxon>Pezizomycotina</taxon>
        <taxon>Dothideomycetes</taxon>
        <taxon>Dothideomycetidae</taxon>
        <taxon>Mycosphaerellales</taxon>
        <taxon>Mycosphaerellaceae</taxon>
        <taxon>Zasmidium</taxon>
    </lineage>
</organism>
<sequence>MSLLVLFTAFLSICLADITPFYANDKYNKGDYGKYATQTFKSNPEVTAVPVVNFMKPFTNCDDGSYLFVAPRGAVAPSTPMILDMRGSPVWASTKRYGQVYNLQVQTYKGKEYLTFWGGNDAVGGHGIGEYFMLDQHYNEQYRIHAANDLGADLHVFTITEQDTALISIYQKIVADVSSVDANRGTAWIWDSVFQELDIETGELVFQWRASTHIPVQNSFTDMNKATEEDPWDVYHINSVEKDEKGNYLVSIRFLRAILYISGETGKVLWQLGGAANSFHDLSDGQATTLIGQHDAHWWKEEGRAFVTVFDNQGDWYHSGDPQSKGKRIEVDLNEMTARLDQSFTDPFINIRRSYQTLPNGNVVLGWGFNGVVSEFSPDGQLLCDAYMQPSSTFGSGDVQSYRNLKFNWIGFPDTKPSLLLEGSKLYISWNGATEVATWLLLGSDEHAGDYATGAPVQAEHEDPKKRSIEDALLMPKQGFETEYQIYKDDGLRRYVRVVGLDREGTPLGTSNVVDIGNLATEYDEDGGQYDEEEEEGHDDDHAYLEKEVDDLEIVIGFGVLAILSALLILFLAVGDGIGAVVDAEKGSTKPMELEKHGFLQRMRNLVLRWRRRDSFNEHSAREGLLESEERSRQDTPEVQLSSMSRGVTDR</sequence>
<accession>A0ABR0EZA3</accession>
<feature type="signal peptide" evidence="3">
    <location>
        <begin position="1"/>
        <end position="16"/>
    </location>
</feature>